<comment type="caution">
    <text evidence="2">The sequence shown here is derived from an EMBL/GenBank/DDBJ whole genome shotgun (WGS) entry which is preliminary data.</text>
</comment>
<keyword evidence="1" id="KW-0732">Signal</keyword>
<protein>
    <submittedName>
        <fullName evidence="2">Uncharacterized protein</fullName>
    </submittedName>
</protein>
<gene>
    <name evidence="2" type="ORF">COV72_00260</name>
</gene>
<dbReference type="Proteomes" id="UP000229641">
    <property type="component" value="Unassembled WGS sequence"/>
</dbReference>
<dbReference type="EMBL" id="PCWA01000007">
    <property type="protein sequence ID" value="PIQ89979.1"/>
    <property type="molecule type" value="Genomic_DNA"/>
</dbReference>
<feature type="chain" id="PRO_5013755841" evidence="1">
    <location>
        <begin position="24"/>
        <end position="192"/>
    </location>
</feature>
<accession>A0A2H0LZX8</accession>
<proteinExistence type="predicted"/>
<evidence type="ECO:0000313" key="2">
    <source>
        <dbReference type="EMBL" id="PIQ89979.1"/>
    </source>
</evidence>
<sequence length="192" mass="19542">MRKVLAIIAVLTLFLSAATSGMAAQKLIPVSATIQGTSQLNVGISKVDATTQVWTAGQSSIAFGTLTFDTTNSIFTAANYYVVDVGVVNNTGAWTLSVGATSITNGTANLDNNINVTVVEQVNSSTEGATLDKISYGASNGKSYSSASIAAGSWIRLYYGIATGLADNPGVTPIGTSKPAGSYSGTITLTLA</sequence>
<name>A0A2H0LZX8_9BACT</name>
<organism evidence="2 3">
    <name type="scientific">Candidatus Ghiorseimicrobium undicola</name>
    <dbReference type="NCBI Taxonomy" id="1974746"/>
    <lineage>
        <taxon>Bacteria</taxon>
        <taxon>Pseudomonadati</taxon>
        <taxon>Candidatus Omnitrophota</taxon>
        <taxon>Candidatus Ghiorseimicrobium</taxon>
    </lineage>
</organism>
<evidence type="ECO:0000256" key="1">
    <source>
        <dbReference type="SAM" id="SignalP"/>
    </source>
</evidence>
<evidence type="ECO:0000313" key="3">
    <source>
        <dbReference type="Proteomes" id="UP000229641"/>
    </source>
</evidence>
<reference evidence="2 3" key="1">
    <citation type="submission" date="2017-09" db="EMBL/GenBank/DDBJ databases">
        <title>Depth-based differentiation of microbial function through sediment-hosted aquifers and enrichment of novel symbionts in the deep terrestrial subsurface.</title>
        <authorList>
            <person name="Probst A.J."/>
            <person name="Ladd B."/>
            <person name="Jarett J.K."/>
            <person name="Geller-Mcgrath D.E."/>
            <person name="Sieber C.M."/>
            <person name="Emerson J.B."/>
            <person name="Anantharaman K."/>
            <person name="Thomas B.C."/>
            <person name="Malmstrom R."/>
            <person name="Stieglmeier M."/>
            <person name="Klingl A."/>
            <person name="Woyke T."/>
            <person name="Ryan C.M."/>
            <person name="Banfield J.F."/>
        </authorList>
    </citation>
    <scope>NUCLEOTIDE SEQUENCE [LARGE SCALE GENOMIC DNA]</scope>
    <source>
        <strain evidence="2">CG11_big_fil_rev_8_21_14_0_20_42_13</strain>
    </source>
</reference>
<feature type="signal peptide" evidence="1">
    <location>
        <begin position="1"/>
        <end position="23"/>
    </location>
</feature>
<dbReference type="AlphaFoldDB" id="A0A2H0LZX8"/>